<organism evidence="2 3">
    <name type="scientific">Microvirgula aerodenitrificans</name>
    <dbReference type="NCBI Taxonomy" id="57480"/>
    <lineage>
        <taxon>Bacteria</taxon>
        <taxon>Pseudomonadati</taxon>
        <taxon>Pseudomonadota</taxon>
        <taxon>Betaproteobacteria</taxon>
        <taxon>Neisseriales</taxon>
        <taxon>Aquaspirillaceae</taxon>
        <taxon>Microvirgula</taxon>
    </lineage>
</organism>
<keyword evidence="1" id="KW-0732">Signal</keyword>
<proteinExistence type="predicted"/>
<dbReference type="STRING" id="1122240.GCA_000620105_02926"/>
<feature type="signal peptide" evidence="1">
    <location>
        <begin position="1"/>
        <end position="25"/>
    </location>
</feature>
<gene>
    <name evidence="2" type="ORF">DAI18_18945</name>
</gene>
<keyword evidence="3" id="KW-1185">Reference proteome</keyword>
<dbReference type="Proteomes" id="UP000244173">
    <property type="component" value="Chromosome"/>
</dbReference>
<dbReference type="KEGG" id="maer:DAI18_18945"/>
<reference evidence="2 3" key="1">
    <citation type="submission" date="2018-04" db="EMBL/GenBank/DDBJ databases">
        <title>Denitrifier Microvirgula.</title>
        <authorList>
            <person name="Anderson E."/>
            <person name="Jang J."/>
            <person name="Ishii S."/>
        </authorList>
    </citation>
    <scope>NUCLEOTIDE SEQUENCE [LARGE SCALE GENOMIC DNA]</scope>
    <source>
        <strain evidence="2 3">BE2.4</strain>
    </source>
</reference>
<feature type="chain" id="PRO_5015589544" description="DUF5666 domain-containing protein" evidence="1">
    <location>
        <begin position="26"/>
        <end position="196"/>
    </location>
</feature>
<name>A0A2S0PF51_9NEIS</name>
<protein>
    <recommendedName>
        <fullName evidence="4">DUF5666 domain-containing protein</fullName>
    </recommendedName>
</protein>
<dbReference type="AlphaFoldDB" id="A0A2S0PF51"/>
<dbReference type="RefSeq" id="WP_051528975.1">
    <property type="nucleotide sequence ID" value="NZ_CALFSO010000074.1"/>
</dbReference>
<dbReference type="EMBL" id="CP028519">
    <property type="protein sequence ID" value="AVY95887.1"/>
    <property type="molecule type" value="Genomic_DNA"/>
</dbReference>
<dbReference type="OrthoDB" id="8684916at2"/>
<evidence type="ECO:0000313" key="2">
    <source>
        <dbReference type="EMBL" id="AVY95887.1"/>
    </source>
</evidence>
<evidence type="ECO:0000313" key="3">
    <source>
        <dbReference type="Proteomes" id="UP000244173"/>
    </source>
</evidence>
<accession>A0A2S0PF51</accession>
<evidence type="ECO:0000256" key="1">
    <source>
        <dbReference type="SAM" id="SignalP"/>
    </source>
</evidence>
<sequence>MKPSPLIRHAAAGLLALSLLNVAHAADPSPAQVVEADAQGTHIRITGTITRVDTKNRIVTIKGPAGRVQDFAISDDVKNFAQIRVGDHVNVHYRVAVAVALVKKGDKIAERDVVESGSIAPAGAKPGMTEARRITVTANVIAVDASLQQVTLKGTRGRTVDVRVDDPDVFHKIRKGDQVVATYVESVAVAVEPATK</sequence>
<evidence type="ECO:0008006" key="4">
    <source>
        <dbReference type="Google" id="ProtNLM"/>
    </source>
</evidence>